<evidence type="ECO:0000313" key="13">
    <source>
        <dbReference type="EMBL" id="CAD8460755.1"/>
    </source>
</evidence>
<evidence type="ECO:0000256" key="9">
    <source>
        <dbReference type="PROSITE-ProRule" id="PRU00723"/>
    </source>
</evidence>
<evidence type="ECO:0000256" key="5">
    <source>
        <dbReference type="ARBA" id="ARBA00022833"/>
    </source>
</evidence>
<keyword evidence="5 9" id="KW-0862">Zinc</keyword>
<evidence type="ECO:0000256" key="6">
    <source>
        <dbReference type="ARBA" id="ARBA00022884"/>
    </source>
</evidence>
<feature type="zinc finger region" description="C3H1-type" evidence="9">
    <location>
        <begin position="165"/>
        <end position="192"/>
    </location>
</feature>
<evidence type="ECO:0000256" key="4">
    <source>
        <dbReference type="ARBA" id="ARBA00022771"/>
    </source>
</evidence>
<dbReference type="GO" id="GO:0017070">
    <property type="term" value="F:U6 snRNA binding"/>
    <property type="evidence" value="ECO:0007669"/>
    <property type="project" value="TreeGrafter"/>
</dbReference>
<dbReference type="AlphaFoldDB" id="A0A7S0DRQ5"/>
<dbReference type="SUPFAM" id="SSF51045">
    <property type="entry name" value="WW domain"/>
    <property type="match status" value="2"/>
</dbReference>
<dbReference type="InterPro" id="IPR001202">
    <property type="entry name" value="WW_dom"/>
</dbReference>
<name>A0A7S0DRQ5_9EUKA</name>
<dbReference type="GO" id="GO:0000974">
    <property type="term" value="C:Prp19 complex"/>
    <property type="evidence" value="ECO:0007669"/>
    <property type="project" value="TreeGrafter"/>
</dbReference>
<protein>
    <submittedName>
        <fullName evidence="13">Uncharacterized protein</fullName>
    </submittedName>
</protein>
<dbReference type="PANTHER" id="PTHR14089:SF2">
    <property type="entry name" value="PRE-MRNA-SPLICING FACTOR CWC2"/>
    <property type="match status" value="1"/>
</dbReference>
<evidence type="ECO:0000259" key="11">
    <source>
        <dbReference type="PROSITE" id="PS50020"/>
    </source>
</evidence>
<feature type="region of interest" description="Disordered" evidence="10">
    <location>
        <begin position="35"/>
        <end position="62"/>
    </location>
</feature>
<feature type="domain" description="WW" evidence="11">
    <location>
        <begin position="55"/>
        <end position="89"/>
    </location>
</feature>
<evidence type="ECO:0000256" key="7">
    <source>
        <dbReference type="ARBA" id="ARBA00023187"/>
    </source>
</evidence>
<proteinExistence type="predicted"/>
<dbReference type="InterPro" id="IPR012677">
    <property type="entry name" value="Nucleotide-bd_a/b_plait_sf"/>
</dbReference>
<evidence type="ECO:0000256" key="8">
    <source>
        <dbReference type="ARBA" id="ARBA00023242"/>
    </source>
</evidence>
<dbReference type="PROSITE" id="PS50020">
    <property type="entry name" value="WW_DOMAIN_2"/>
    <property type="match status" value="2"/>
</dbReference>
<keyword evidence="4 9" id="KW-0863">Zinc-finger</keyword>
<dbReference type="SMART" id="SM00456">
    <property type="entry name" value="WW"/>
    <property type="match status" value="2"/>
</dbReference>
<feature type="domain" description="C3H1-type" evidence="12">
    <location>
        <begin position="165"/>
        <end position="192"/>
    </location>
</feature>
<keyword evidence="3 9" id="KW-0479">Metal-binding</keyword>
<dbReference type="SUPFAM" id="SSF54928">
    <property type="entry name" value="RNA-binding domain, RBD"/>
    <property type="match status" value="1"/>
</dbReference>
<dbReference type="Gene3D" id="3.30.70.330">
    <property type="match status" value="1"/>
</dbReference>
<dbReference type="Pfam" id="PF16131">
    <property type="entry name" value="Torus"/>
    <property type="match status" value="1"/>
</dbReference>
<comment type="subcellular location">
    <subcellularLocation>
        <location evidence="1">Nucleus</location>
    </subcellularLocation>
</comment>
<keyword evidence="8" id="KW-0539">Nucleus</keyword>
<dbReference type="GO" id="GO:0006397">
    <property type="term" value="P:mRNA processing"/>
    <property type="evidence" value="ECO:0007669"/>
    <property type="project" value="UniProtKB-KW"/>
</dbReference>
<dbReference type="InterPro" id="IPR035979">
    <property type="entry name" value="RBD_domain_sf"/>
</dbReference>
<evidence type="ECO:0000256" key="2">
    <source>
        <dbReference type="ARBA" id="ARBA00022664"/>
    </source>
</evidence>
<evidence type="ECO:0000259" key="12">
    <source>
        <dbReference type="PROSITE" id="PS50103"/>
    </source>
</evidence>
<sequence>MAEDTGSLPVGWEALKEPSSGKIYYHNLATGATQWEAPSAPAKEAEGPSTSDAFPEHKGEWQTEVDKSSGRMYYFHTKTMETTWERPVDYKGPEPHFVTQKLHTAVGDADDKKKGRVLSEWVDFSDLLEEDDGNLETSPLNERITRAVTRCDLRTDTMDTEGSNLGSPWVCVHFARGDCENGKTCAYLHRAPTRKDSDSCDPKRDIFGRRRRINRDGDLCGVNNTLCIPNIPSNLKQGGWGKISSVLKSEIGRYAPIKAIRPKPDHKIVFIEFQYRCGAEFAKEAMRGQTIHLPGIPSFVIHLRWATDPRHLRPLLELERREKAAKGIRDTVLPEWAAQYPEWQSRTALSQMRSKTKYSDPTAYPDTNEQYANTNEQCASNHHTLNVTEKHKQHIQLLEDHKGEDYALPPNNFREAIKRFSTDFEKDVQSNTKRRKVNSNALSLLGGYGSDDSDSA</sequence>
<dbReference type="PROSITE" id="PS01159">
    <property type="entry name" value="WW_DOMAIN_1"/>
    <property type="match status" value="1"/>
</dbReference>
<evidence type="ECO:0000256" key="3">
    <source>
        <dbReference type="ARBA" id="ARBA00022723"/>
    </source>
</evidence>
<accession>A0A7S0DRQ5</accession>
<dbReference type="Pfam" id="PF00397">
    <property type="entry name" value="WW"/>
    <property type="match status" value="2"/>
</dbReference>
<dbReference type="InterPro" id="IPR039171">
    <property type="entry name" value="Cwc2/Slt11"/>
</dbReference>
<gene>
    <name evidence="13" type="ORF">LAMO00422_LOCUS19713</name>
</gene>
<dbReference type="PROSITE" id="PS50103">
    <property type="entry name" value="ZF_C3H1"/>
    <property type="match status" value="1"/>
</dbReference>
<dbReference type="GO" id="GO:0071007">
    <property type="term" value="C:U2-type catalytic step 2 spliceosome"/>
    <property type="evidence" value="ECO:0007669"/>
    <property type="project" value="TreeGrafter"/>
</dbReference>
<feature type="domain" description="WW" evidence="11">
    <location>
        <begin position="6"/>
        <end position="40"/>
    </location>
</feature>
<dbReference type="GO" id="GO:0036002">
    <property type="term" value="F:pre-mRNA binding"/>
    <property type="evidence" value="ECO:0007669"/>
    <property type="project" value="TreeGrafter"/>
</dbReference>
<dbReference type="GO" id="GO:0008270">
    <property type="term" value="F:zinc ion binding"/>
    <property type="evidence" value="ECO:0007669"/>
    <property type="project" value="UniProtKB-KW"/>
</dbReference>
<dbReference type="InterPro" id="IPR036020">
    <property type="entry name" value="WW_dom_sf"/>
</dbReference>
<dbReference type="Gene3D" id="2.20.70.10">
    <property type="match status" value="2"/>
</dbReference>
<evidence type="ECO:0000256" key="10">
    <source>
        <dbReference type="SAM" id="MobiDB-lite"/>
    </source>
</evidence>
<dbReference type="EMBL" id="HBEM01028860">
    <property type="protein sequence ID" value="CAD8460755.1"/>
    <property type="molecule type" value="Transcribed_RNA"/>
</dbReference>
<evidence type="ECO:0000256" key="1">
    <source>
        <dbReference type="ARBA" id="ARBA00004123"/>
    </source>
</evidence>
<dbReference type="PANTHER" id="PTHR14089">
    <property type="entry name" value="PRE-MRNA-SPLICING FACTOR RBM22"/>
    <property type="match status" value="1"/>
</dbReference>
<dbReference type="GO" id="GO:0008380">
    <property type="term" value="P:RNA splicing"/>
    <property type="evidence" value="ECO:0007669"/>
    <property type="project" value="UniProtKB-KW"/>
</dbReference>
<dbReference type="InterPro" id="IPR000571">
    <property type="entry name" value="Znf_CCCH"/>
</dbReference>
<keyword evidence="7" id="KW-0508">mRNA splicing</keyword>
<dbReference type="InterPro" id="IPR032297">
    <property type="entry name" value="Torus"/>
</dbReference>
<organism evidence="13">
    <name type="scientific">Amorphochlora amoebiformis</name>
    <dbReference type="NCBI Taxonomy" id="1561963"/>
    <lineage>
        <taxon>Eukaryota</taxon>
        <taxon>Sar</taxon>
        <taxon>Rhizaria</taxon>
        <taxon>Cercozoa</taxon>
        <taxon>Chlorarachniophyceae</taxon>
        <taxon>Amorphochlora</taxon>
    </lineage>
</organism>
<keyword evidence="6" id="KW-0694">RNA-binding</keyword>
<keyword evidence="2" id="KW-0507">mRNA processing</keyword>
<dbReference type="GO" id="GO:0071006">
    <property type="term" value="C:U2-type catalytic step 1 spliceosome"/>
    <property type="evidence" value="ECO:0007669"/>
    <property type="project" value="TreeGrafter"/>
</dbReference>
<reference evidence="13" key="1">
    <citation type="submission" date="2021-01" db="EMBL/GenBank/DDBJ databases">
        <authorList>
            <person name="Corre E."/>
            <person name="Pelletier E."/>
            <person name="Niang G."/>
            <person name="Scheremetjew M."/>
            <person name="Finn R."/>
            <person name="Kale V."/>
            <person name="Holt S."/>
            <person name="Cochrane G."/>
            <person name="Meng A."/>
            <person name="Brown T."/>
            <person name="Cohen L."/>
        </authorList>
    </citation>
    <scope>NUCLEOTIDE SEQUENCE</scope>
    <source>
        <strain evidence="13">CCMP2058</strain>
    </source>
</reference>
<dbReference type="CDD" id="cd00201">
    <property type="entry name" value="WW"/>
    <property type="match status" value="2"/>
</dbReference>